<sequence>MRYYDLKSGDNYPATKAQYCFFLNWKAGLFIADGNFGSAHNVSENGSKHTLLPDLRQWSDVAFLQWKLLDNLGMGHAQFRYILQASIINKDTIAVLSHILVYNAGQQNIRGKSHMQWPGISFPMASDEVQAILGTPNGKGVAWLLAQHCGDEVVAGKVLEKVTVFFSRLQKCPCDREKCETVPMKLVNVLFCLKNGESGGEL</sequence>
<evidence type="ECO:0000313" key="2">
    <source>
        <dbReference type="Proteomes" id="UP000799777"/>
    </source>
</evidence>
<comment type="caution">
    <text evidence="1">The sequence shown here is derived from an EMBL/GenBank/DDBJ whole genome shotgun (WGS) entry which is preliminary data.</text>
</comment>
<dbReference type="OrthoDB" id="5337308at2759"/>
<keyword evidence="2" id="KW-1185">Reference proteome</keyword>
<dbReference type="Proteomes" id="UP000799777">
    <property type="component" value="Unassembled WGS sequence"/>
</dbReference>
<evidence type="ECO:0000313" key="1">
    <source>
        <dbReference type="EMBL" id="KAF2030701.1"/>
    </source>
</evidence>
<reference evidence="1" key="1">
    <citation type="journal article" date="2020" name="Stud. Mycol.">
        <title>101 Dothideomycetes genomes: a test case for predicting lifestyles and emergence of pathogens.</title>
        <authorList>
            <person name="Haridas S."/>
            <person name="Albert R."/>
            <person name="Binder M."/>
            <person name="Bloem J."/>
            <person name="Labutti K."/>
            <person name="Salamov A."/>
            <person name="Andreopoulos B."/>
            <person name="Baker S."/>
            <person name="Barry K."/>
            <person name="Bills G."/>
            <person name="Bluhm B."/>
            <person name="Cannon C."/>
            <person name="Castanera R."/>
            <person name="Culley D."/>
            <person name="Daum C."/>
            <person name="Ezra D."/>
            <person name="Gonzalez J."/>
            <person name="Henrissat B."/>
            <person name="Kuo A."/>
            <person name="Liang C."/>
            <person name="Lipzen A."/>
            <person name="Lutzoni F."/>
            <person name="Magnuson J."/>
            <person name="Mondo S."/>
            <person name="Nolan M."/>
            <person name="Ohm R."/>
            <person name="Pangilinan J."/>
            <person name="Park H.-J."/>
            <person name="Ramirez L."/>
            <person name="Alfaro M."/>
            <person name="Sun H."/>
            <person name="Tritt A."/>
            <person name="Yoshinaga Y."/>
            <person name="Zwiers L.-H."/>
            <person name="Turgeon B."/>
            <person name="Goodwin S."/>
            <person name="Spatafora J."/>
            <person name="Crous P."/>
            <person name="Grigoriev I."/>
        </authorList>
    </citation>
    <scope>NUCLEOTIDE SEQUENCE</scope>
    <source>
        <strain evidence="1">CBS 110217</strain>
    </source>
</reference>
<accession>A0A9P4H9D6</accession>
<name>A0A9P4H9D6_9PLEO</name>
<dbReference type="EMBL" id="ML978187">
    <property type="protein sequence ID" value="KAF2030701.1"/>
    <property type="molecule type" value="Genomic_DNA"/>
</dbReference>
<proteinExistence type="predicted"/>
<dbReference type="AlphaFoldDB" id="A0A9P4H9D6"/>
<gene>
    <name evidence="1" type="ORF">EK21DRAFT_111577</name>
</gene>
<protein>
    <submittedName>
        <fullName evidence="1">Uncharacterized protein</fullName>
    </submittedName>
</protein>
<organism evidence="1 2">
    <name type="scientific">Setomelanomma holmii</name>
    <dbReference type="NCBI Taxonomy" id="210430"/>
    <lineage>
        <taxon>Eukaryota</taxon>
        <taxon>Fungi</taxon>
        <taxon>Dikarya</taxon>
        <taxon>Ascomycota</taxon>
        <taxon>Pezizomycotina</taxon>
        <taxon>Dothideomycetes</taxon>
        <taxon>Pleosporomycetidae</taxon>
        <taxon>Pleosporales</taxon>
        <taxon>Pleosporineae</taxon>
        <taxon>Phaeosphaeriaceae</taxon>
        <taxon>Setomelanomma</taxon>
    </lineage>
</organism>